<reference evidence="3 4" key="1">
    <citation type="submission" date="2019-03" db="EMBL/GenBank/DDBJ databases">
        <title>Genomic Encyclopedia of Type Strains, Phase IV (KMG-IV): sequencing the most valuable type-strain genomes for metagenomic binning, comparative biology and taxonomic classification.</title>
        <authorList>
            <person name="Goeker M."/>
        </authorList>
    </citation>
    <scope>NUCLEOTIDE SEQUENCE [LARGE SCALE GENOMIC DNA]</scope>
    <source>
        <strain evidence="3 4">DSM 12121</strain>
    </source>
</reference>
<evidence type="ECO:0000313" key="4">
    <source>
        <dbReference type="Proteomes" id="UP000295129"/>
    </source>
</evidence>
<keyword evidence="1" id="KW-1133">Transmembrane helix</keyword>
<gene>
    <name evidence="3" type="ORF">C7389_12941</name>
</gene>
<accession>A0A4R6DLB4</accession>
<feature type="signal peptide" evidence="2">
    <location>
        <begin position="1"/>
        <end position="23"/>
    </location>
</feature>
<evidence type="ECO:0000313" key="3">
    <source>
        <dbReference type="EMBL" id="TDN45587.1"/>
    </source>
</evidence>
<comment type="caution">
    <text evidence="3">The sequence shown here is derived from an EMBL/GenBank/DDBJ whole genome shotgun (WGS) entry which is preliminary data.</text>
</comment>
<dbReference type="EMBL" id="SNVV01000029">
    <property type="protein sequence ID" value="TDN45587.1"/>
    <property type="molecule type" value="Genomic_DNA"/>
</dbReference>
<keyword evidence="4" id="KW-1185">Reference proteome</keyword>
<dbReference type="OrthoDB" id="7974733at2"/>
<organism evidence="3 4">
    <name type="scientific">Azoarcus indigens</name>
    <dbReference type="NCBI Taxonomy" id="29545"/>
    <lineage>
        <taxon>Bacteria</taxon>
        <taxon>Pseudomonadati</taxon>
        <taxon>Pseudomonadota</taxon>
        <taxon>Betaproteobacteria</taxon>
        <taxon>Rhodocyclales</taxon>
        <taxon>Zoogloeaceae</taxon>
        <taxon>Azoarcus</taxon>
    </lineage>
</organism>
<keyword evidence="1" id="KW-0472">Membrane</keyword>
<dbReference type="RefSeq" id="WP_133594861.1">
    <property type="nucleotide sequence ID" value="NZ_SNVV01000029.1"/>
</dbReference>
<sequence length="496" mass="52328">MSLKRLWARLACALVGLACPALAGAMQHAFLVQNSGWMEPFYADSASQLKPLVAAVAGAVTDASDEVVIQAFNQRTASNPSPVVLYQGRGAGNAQAALAPLGVALKAPGGAMADTDFKEAVVSTITGPFKAQPGIVWIFTNNRNSPNNDAQTTERNREFYRLVHLEPSIARTLAFPLRMPVQGKHYRATGLMVYALAYGEPAAQHLQALVEQGRLARVFTAAPARLKPLDQDGLRVVPREVRNSADVQAALAADGRTLVFDIDAAALAPRISLRAGFENLFFPYEIVNAEVRAEMVAAGGARLPLQVAPARLSGLAPGAATEVELQLPVPVAQVPSPWSAAAISAMGKRVLVPATVEVSLAGQQLRIAEGFRQSLSELFPGDPLSEVFLPPEGLKASTAHIPVLLRIQYPLLPVVVVVGGLLALVLGLAALALLAGRSARYDVTVDGFKRTVALKAFGSLELRDPEGNRAGSIKRGLGAPSVVEVAEGHSITLGKR</sequence>
<feature type="transmembrane region" description="Helical" evidence="1">
    <location>
        <begin position="411"/>
        <end position="434"/>
    </location>
</feature>
<name>A0A4R6DLB4_9RHOO</name>
<evidence type="ECO:0000256" key="2">
    <source>
        <dbReference type="SAM" id="SignalP"/>
    </source>
</evidence>
<keyword evidence="2" id="KW-0732">Signal</keyword>
<protein>
    <submittedName>
        <fullName evidence="3">Uncharacterized protein</fullName>
    </submittedName>
</protein>
<keyword evidence="1" id="KW-0812">Transmembrane</keyword>
<feature type="chain" id="PRO_5020780548" evidence="2">
    <location>
        <begin position="24"/>
        <end position="496"/>
    </location>
</feature>
<proteinExistence type="predicted"/>
<dbReference type="AlphaFoldDB" id="A0A4R6DLB4"/>
<dbReference type="Proteomes" id="UP000295129">
    <property type="component" value="Unassembled WGS sequence"/>
</dbReference>
<evidence type="ECO:0000256" key="1">
    <source>
        <dbReference type="SAM" id="Phobius"/>
    </source>
</evidence>